<dbReference type="InterPro" id="IPR050557">
    <property type="entry name" value="RTX_toxin/Mannuronan_C5-epim"/>
</dbReference>
<evidence type="ECO:0000256" key="4">
    <source>
        <dbReference type="SAM" id="SignalP"/>
    </source>
</evidence>
<dbReference type="EMBL" id="JACHNH010000001">
    <property type="protein sequence ID" value="MBB4766166.1"/>
    <property type="molecule type" value="Genomic_DNA"/>
</dbReference>
<keyword evidence="6" id="KW-1185">Reference proteome</keyword>
<evidence type="ECO:0000313" key="5">
    <source>
        <dbReference type="EMBL" id="MBB4766166.1"/>
    </source>
</evidence>
<proteinExistence type="predicted"/>
<feature type="compositionally biased region" description="Basic and acidic residues" evidence="3">
    <location>
        <begin position="168"/>
        <end position="182"/>
    </location>
</feature>
<name>A0A7W7I499_9ACTN</name>
<accession>A0A7W7I499</accession>
<dbReference type="Pfam" id="PF00353">
    <property type="entry name" value="HemolysinCabind"/>
    <property type="match status" value="5"/>
</dbReference>
<dbReference type="PROSITE" id="PS00330">
    <property type="entry name" value="HEMOLYSIN_CALCIUM"/>
    <property type="match status" value="2"/>
</dbReference>
<gene>
    <name evidence="5" type="ORF">BJ971_006722</name>
</gene>
<evidence type="ECO:0000256" key="2">
    <source>
        <dbReference type="ARBA" id="ARBA00022525"/>
    </source>
</evidence>
<feature type="region of interest" description="Disordered" evidence="3">
    <location>
        <begin position="156"/>
        <end position="184"/>
    </location>
</feature>
<dbReference type="InterPro" id="IPR018511">
    <property type="entry name" value="Hemolysin-typ_Ca-bd_CS"/>
</dbReference>
<comment type="caution">
    <text evidence="5">The sequence shown here is derived from an EMBL/GenBank/DDBJ whole genome shotgun (WGS) entry which is preliminary data.</text>
</comment>
<evidence type="ECO:0000256" key="3">
    <source>
        <dbReference type="SAM" id="MobiDB-lite"/>
    </source>
</evidence>
<feature type="signal peptide" evidence="4">
    <location>
        <begin position="1"/>
        <end position="18"/>
    </location>
</feature>
<keyword evidence="4" id="KW-0732">Signal</keyword>
<keyword evidence="2" id="KW-0964">Secreted</keyword>
<dbReference type="AlphaFoldDB" id="A0A7W7I499"/>
<dbReference type="SUPFAM" id="SSF51120">
    <property type="entry name" value="beta-Roll"/>
    <property type="match status" value="2"/>
</dbReference>
<evidence type="ECO:0000313" key="6">
    <source>
        <dbReference type="Proteomes" id="UP000578112"/>
    </source>
</evidence>
<dbReference type="GO" id="GO:0005576">
    <property type="term" value="C:extracellular region"/>
    <property type="evidence" value="ECO:0007669"/>
    <property type="project" value="UniProtKB-SubCell"/>
</dbReference>
<sequence length="331" mass="33633">MVLLTAIGAGVLASPAEAASTGVVRVIKTTEVEYKAASGRANKVVVTRSGRTVTIDDNVRIKAGKGCKAVRGDKTKIRCKLPKSPTRVRVFAGTRNDTVTNKTGIASLLDGGTGSDVLAGGTGNDKLYGGSGNDILGGNENADKLYGQGGNDSLEGGIGNDLLSGGAGDDHLEGDVDPEDSHGPYGADVLLGGSGRDTVDYYRPKAIVDLDGAKGDDGAPGERDTVGADVENITGGDGDNVFTGNGAANRLTGGEGKDVFRGGAGNDELYGGYGSNRLYGEAGDDTIYTRYVGDTPHTYNADEVDGGANTAVGDLCHVSPIDVVTGCERLG</sequence>
<reference evidence="5 6" key="1">
    <citation type="submission" date="2020-08" db="EMBL/GenBank/DDBJ databases">
        <title>Sequencing the genomes of 1000 actinobacteria strains.</title>
        <authorList>
            <person name="Klenk H.-P."/>
        </authorList>
    </citation>
    <scope>NUCLEOTIDE SEQUENCE [LARGE SCALE GENOMIC DNA]</scope>
    <source>
        <strain evidence="5 6">DSM 43149</strain>
    </source>
</reference>
<evidence type="ECO:0000256" key="1">
    <source>
        <dbReference type="ARBA" id="ARBA00004613"/>
    </source>
</evidence>
<dbReference type="PANTHER" id="PTHR38340:SF1">
    <property type="entry name" value="S-LAYER PROTEIN"/>
    <property type="match status" value="1"/>
</dbReference>
<dbReference type="PRINTS" id="PR00313">
    <property type="entry name" value="CABNDNGRPT"/>
</dbReference>
<dbReference type="GO" id="GO:0005509">
    <property type="term" value="F:calcium ion binding"/>
    <property type="evidence" value="ECO:0007669"/>
    <property type="project" value="InterPro"/>
</dbReference>
<dbReference type="RefSeq" id="WP_184997263.1">
    <property type="nucleotide sequence ID" value="NZ_BOMK01000051.1"/>
</dbReference>
<comment type="subcellular location">
    <subcellularLocation>
        <location evidence="1">Secreted</location>
    </subcellularLocation>
</comment>
<dbReference type="Proteomes" id="UP000578112">
    <property type="component" value="Unassembled WGS sequence"/>
</dbReference>
<feature type="chain" id="PRO_5030910733" evidence="4">
    <location>
        <begin position="19"/>
        <end position="331"/>
    </location>
</feature>
<protein>
    <submittedName>
        <fullName evidence="5">Ca2+-binding RTX toxin-like protein</fullName>
    </submittedName>
</protein>
<dbReference type="InterPro" id="IPR001343">
    <property type="entry name" value="Hemolysn_Ca-bd"/>
</dbReference>
<dbReference type="PANTHER" id="PTHR38340">
    <property type="entry name" value="S-LAYER PROTEIN"/>
    <property type="match status" value="1"/>
</dbReference>
<dbReference type="InterPro" id="IPR011049">
    <property type="entry name" value="Serralysin-like_metalloprot_C"/>
</dbReference>
<organism evidence="5 6">
    <name type="scientific">Actinoplanes digitatis</name>
    <dbReference type="NCBI Taxonomy" id="1868"/>
    <lineage>
        <taxon>Bacteria</taxon>
        <taxon>Bacillati</taxon>
        <taxon>Actinomycetota</taxon>
        <taxon>Actinomycetes</taxon>
        <taxon>Micromonosporales</taxon>
        <taxon>Micromonosporaceae</taxon>
        <taxon>Actinoplanes</taxon>
    </lineage>
</organism>
<dbReference type="Gene3D" id="2.150.10.10">
    <property type="entry name" value="Serralysin-like metalloprotease, C-terminal"/>
    <property type="match status" value="1"/>
</dbReference>